<comment type="catalytic activity">
    <reaction evidence="1">
        <text>beta-D-ribopyranose = beta-D-ribofuranose</text>
        <dbReference type="Rhea" id="RHEA:25432"/>
        <dbReference type="ChEBI" id="CHEBI:27476"/>
        <dbReference type="ChEBI" id="CHEBI:47002"/>
        <dbReference type="EC" id="5.4.99.62"/>
    </reaction>
</comment>
<evidence type="ECO:0000313" key="4">
    <source>
        <dbReference type="EMBL" id="MBK3517081.1"/>
    </source>
</evidence>
<name>A0ABS1HHL9_9BACT</name>
<accession>A0ABS1HHL9</accession>
<dbReference type="EMBL" id="JAENRR010000012">
    <property type="protein sequence ID" value="MBK3517081.1"/>
    <property type="molecule type" value="Genomic_DNA"/>
</dbReference>
<dbReference type="Gene3D" id="3.40.1650.10">
    <property type="entry name" value="RbsD-like domain"/>
    <property type="match status" value="1"/>
</dbReference>
<dbReference type="RefSeq" id="WP_200464310.1">
    <property type="nucleotide sequence ID" value="NZ_JAENRR010000012.1"/>
</dbReference>
<dbReference type="PROSITE" id="PS51257">
    <property type="entry name" value="PROKAR_LIPOPROTEIN"/>
    <property type="match status" value="1"/>
</dbReference>
<dbReference type="EC" id="5.4.99.62" evidence="2"/>
<dbReference type="InterPro" id="IPR007721">
    <property type="entry name" value="RbsD_FucU"/>
</dbReference>
<evidence type="ECO:0000313" key="5">
    <source>
        <dbReference type="Proteomes" id="UP000605676"/>
    </source>
</evidence>
<evidence type="ECO:0000256" key="2">
    <source>
        <dbReference type="ARBA" id="ARBA00012862"/>
    </source>
</evidence>
<dbReference type="SUPFAM" id="SSF102546">
    <property type="entry name" value="RbsD-like"/>
    <property type="match status" value="1"/>
</dbReference>
<reference evidence="4 5" key="1">
    <citation type="submission" date="2021-01" db="EMBL/GenBank/DDBJ databases">
        <title>Carboxyliciviraga sp.nov., isolated from coastal sediments.</title>
        <authorList>
            <person name="Lu D."/>
            <person name="Zhang T."/>
        </authorList>
    </citation>
    <scope>NUCLEOTIDE SEQUENCE [LARGE SCALE GENOMIC DNA]</scope>
    <source>
        <strain evidence="4 5">N1Y132</strain>
    </source>
</reference>
<gene>
    <name evidence="4" type="ORF">JIV24_06980</name>
</gene>
<evidence type="ECO:0000256" key="3">
    <source>
        <dbReference type="ARBA" id="ARBA00023235"/>
    </source>
</evidence>
<protein>
    <recommendedName>
        <fullName evidence="2">D-ribose pyranase</fullName>
        <ecNumber evidence="2">5.4.99.62</ecNumber>
    </recommendedName>
</protein>
<comment type="caution">
    <text evidence="4">The sequence shown here is derived from an EMBL/GenBank/DDBJ whole genome shotgun (WGS) entry which is preliminary data.</text>
</comment>
<organism evidence="4 5">
    <name type="scientific">Carboxylicivirga marina</name>
    <dbReference type="NCBI Taxonomy" id="2800988"/>
    <lineage>
        <taxon>Bacteria</taxon>
        <taxon>Pseudomonadati</taxon>
        <taxon>Bacteroidota</taxon>
        <taxon>Bacteroidia</taxon>
        <taxon>Marinilabiliales</taxon>
        <taxon>Marinilabiliaceae</taxon>
        <taxon>Carboxylicivirga</taxon>
    </lineage>
</organism>
<dbReference type="Pfam" id="PF05025">
    <property type="entry name" value="RbsD_FucU"/>
    <property type="match status" value="1"/>
</dbReference>
<keyword evidence="5" id="KW-1185">Reference proteome</keyword>
<proteinExistence type="predicted"/>
<dbReference type="InterPro" id="IPR023750">
    <property type="entry name" value="RbsD-like_sf"/>
</dbReference>
<dbReference type="Proteomes" id="UP000605676">
    <property type="component" value="Unassembled WGS sequence"/>
</dbReference>
<sequence length="187" mass="21243">MKELILGFLVLALIASCSTEKHHVCNNDKTEVRSWKTDISETLKVFGHRNWIVIADAAYPQQSNPAIQTITIDANQLEAVEFVNQLIDEARHVDANIFVDKEMAFVPEENASGIESYRKALHQILEGENVKTLLHEDIIRELDASAKLFNVLIIKTDLAIPYTSVFFQLECGYWNGEAEKELRNTIK</sequence>
<evidence type="ECO:0000256" key="1">
    <source>
        <dbReference type="ARBA" id="ARBA00000223"/>
    </source>
</evidence>
<keyword evidence="3" id="KW-0413">Isomerase</keyword>